<accession>A0A6D2KMT2</accession>
<dbReference type="Pfam" id="PF04434">
    <property type="entry name" value="SWIM"/>
    <property type="match status" value="1"/>
</dbReference>
<keyword evidence="3" id="KW-0862">Zinc</keyword>
<feature type="region of interest" description="Disordered" evidence="5">
    <location>
        <begin position="1"/>
        <end position="23"/>
    </location>
</feature>
<name>A0A6D2KMT2_9BRAS</name>
<protein>
    <recommendedName>
        <fullName evidence="6">SWIM-type domain-containing protein</fullName>
    </recommendedName>
</protein>
<dbReference type="InterPro" id="IPR006564">
    <property type="entry name" value="Znf_PMZ"/>
</dbReference>
<dbReference type="OrthoDB" id="1110757at2759"/>
<evidence type="ECO:0000256" key="5">
    <source>
        <dbReference type="SAM" id="MobiDB-lite"/>
    </source>
</evidence>
<dbReference type="PROSITE" id="PS50966">
    <property type="entry name" value="ZF_SWIM"/>
    <property type="match status" value="1"/>
</dbReference>
<keyword evidence="8" id="KW-1185">Reference proteome</keyword>
<feature type="domain" description="SWIM-type" evidence="6">
    <location>
        <begin position="739"/>
        <end position="773"/>
    </location>
</feature>
<feature type="compositionally biased region" description="Polar residues" evidence="5">
    <location>
        <begin position="156"/>
        <end position="167"/>
    </location>
</feature>
<feature type="compositionally biased region" description="Acidic residues" evidence="5">
    <location>
        <begin position="289"/>
        <end position="300"/>
    </location>
</feature>
<dbReference type="GO" id="GO:0008270">
    <property type="term" value="F:zinc ion binding"/>
    <property type="evidence" value="ECO:0007669"/>
    <property type="project" value="UniProtKB-KW"/>
</dbReference>
<reference evidence="7" key="1">
    <citation type="submission" date="2020-01" db="EMBL/GenBank/DDBJ databases">
        <authorList>
            <person name="Mishra B."/>
        </authorList>
    </citation>
    <scope>NUCLEOTIDE SEQUENCE [LARGE SCALE GENOMIC DNA]</scope>
</reference>
<dbReference type="Pfam" id="PF10551">
    <property type="entry name" value="MULE"/>
    <property type="match status" value="1"/>
</dbReference>
<dbReference type="EMBL" id="CACVBM020001584">
    <property type="protein sequence ID" value="CAA7054640.1"/>
    <property type="molecule type" value="Genomic_DNA"/>
</dbReference>
<evidence type="ECO:0000256" key="1">
    <source>
        <dbReference type="ARBA" id="ARBA00022723"/>
    </source>
</evidence>
<dbReference type="AlphaFoldDB" id="A0A6D2KMT2"/>
<organism evidence="7 8">
    <name type="scientific">Microthlaspi erraticum</name>
    <dbReference type="NCBI Taxonomy" id="1685480"/>
    <lineage>
        <taxon>Eukaryota</taxon>
        <taxon>Viridiplantae</taxon>
        <taxon>Streptophyta</taxon>
        <taxon>Embryophyta</taxon>
        <taxon>Tracheophyta</taxon>
        <taxon>Spermatophyta</taxon>
        <taxon>Magnoliopsida</taxon>
        <taxon>eudicotyledons</taxon>
        <taxon>Gunneridae</taxon>
        <taxon>Pentapetalae</taxon>
        <taxon>rosids</taxon>
        <taxon>malvids</taxon>
        <taxon>Brassicales</taxon>
        <taxon>Brassicaceae</taxon>
        <taxon>Coluteocarpeae</taxon>
        <taxon>Microthlaspi</taxon>
    </lineage>
</organism>
<evidence type="ECO:0000256" key="3">
    <source>
        <dbReference type="ARBA" id="ARBA00022833"/>
    </source>
</evidence>
<evidence type="ECO:0000256" key="4">
    <source>
        <dbReference type="PROSITE-ProRule" id="PRU00325"/>
    </source>
</evidence>
<dbReference type="InterPro" id="IPR018289">
    <property type="entry name" value="MULE_transposase_dom"/>
</dbReference>
<evidence type="ECO:0000256" key="2">
    <source>
        <dbReference type="ARBA" id="ARBA00022771"/>
    </source>
</evidence>
<evidence type="ECO:0000259" key="6">
    <source>
        <dbReference type="PROSITE" id="PS50966"/>
    </source>
</evidence>
<comment type="caution">
    <text evidence="7">The sequence shown here is derived from an EMBL/GenBank/DDBJ whole genome shotgun (WGS) entry which is preliminary data.</text>
</comment>
<dbReference type="Pfam" id="PF03108">
    <property type="entry name" value="DBD_Tnp_Mut"/>
    <property type="match status" value="1"/>
</dbReference>
<dbReference type="SMART" id="SM00575">
    <property type="entry name" value="ZnF_PMZ"/>
    <property type="match status" value="1"/>
</dbReference>
<dbReference type="InterPro" id="IPR007527">
    <property type="entry name" value="Znf_SWIM"/>
</dbReference>
<dbReference type="Proteomes" id="UP000467841">
    <property type="component" value="Unassembled WGS sequence"/>
</dbReference>
<keyword evidence="2 4" id="KW-0863">Zinc-finger</keyword>
<feature type="region of interest" description="Disordered" evidence="5">
    <location>
        <begin position="238"/>
        <end position="308"/>
    </location>
</feature>
<dbReference type="PANTHER" id="PTHR31973">
    <property type="entry name" value="POLYPROTEIN, PUTATIVE-RELATED"/>
    <property type="match status" value="1"/>
</dbReference>
<feature type="region of interest" description="Disordered" evidence="5">
    <location>
        <begin position="149"/>
        <end position="169"/>
    </location>
</feature>
<evidence type="ECO:0000313" key="8">
    <source>
        <dbReference type="Proteomes" id="UP000467841"/>
    </source>
</evidence>
<gene>
    <name evidence="7" type="ORF">MERR_LOCUS41876</name>
</gene>
<keyword evidence="1" id="KW-0479">Metal-binding</keyword>
<dbReference type="InterPro" id="IPR004332">
    <property type="entry name" value="Transposase_MuDR"/>
</dbReference>
<proteinExistence type="predicted"/>
<sequence>MSEKEKSVAVNKEGPSSQKSPQDEVTILVGTWVRETTGAWVFETDTHEGSGSINLSDDLKFRDLVDEVRIKLQIKADNVSIKLGYQYPQWMAIDDGDGSTPQYITDDQEVQFFIQMRRQIEEVNLCVTITAHVNGVPTIPTCNRKMMEHSPETEDIQSSNAADNGGNSEDEWHKFAISETPMTFPAFGSSQLIDLPPKHRHRVQSKAKGVSINEGASAIRLRSPTIAAADKGKGIVTDYGSSSDSDDDDAAVVPSLPSKVPKVHLNNNNVEVRRSLFQDGENSHMGPDNEADSEDDDEKSDYEPEQGRRFSRWGRFEDALHQILNDFSTEPALFGRDAPPVFTTTEGDELEDALADVPYEGDNLFVGRVFKSKNDCKIKIAIHAINRRFHFRTTRSAPNFMVMNCISPSCRWRVYTVQVDNTCNFQIRQATLKHSCSVDARRNYHRLATTQVIGELMQSKFVGIKRGPTPAGIRKILLDEFHVNVSYWKAWRAREIAMENAHGSMAGSYALIPVYLALLQNANPGTICCLETVTNPIGGTRFKYCFVAYGASVAGYQYMRKVVVIDGTSMKGRYGGVLLSACAQDANFQIFPLAFAIVDSENDSAWQWFLEKLKTFVPDSADLVFVSDRHQSIYNGLEQVYPLAHHAACIVHLWRNIRSEYKPRRVANLVSVAARAFTISEFNKKILEIQKISPGCAAYLVDIGFEHWTRVHFKGRRYNIMDSNIAESWNAVLKEAREYPLIFRLVEGTCSCMEYQQLGIPCAHAVAAAASIKIPTETMVSKAFYGTCWKLGFDEKIYPVPSVGNVEIGEGFRGELLPPDVKRPAGRPKKIRITSRGEFKRKGKKGGRKCSRCHRHGHNKASCRYAI</sequence>
<dbReference type="PANTHER" id="PTHR31973:SF113">
    <property type="entry name" value="PROTEIN FAR1-RELATED SEQUENCE 5-LIKE"/>
    <property type="match status" value="1"/>
</dbReference>
<evidence type="ECO:0000313" key="7">
    <source>
        <dbReference type="EMBL" id="CAA7054640.1"/>
    </source>
</evidence>